<dbReference type="SUPFAM" id="SSF81383">
    <property type="entry name" value="F-box domain"/>
    <property type="match status" value="1"/>
</dbReference>
<reference evidence="2" key="1">
    <citation type="submission" date="2023-08" db="EMBL/GenBank/DDBJ databases">
        <authorList>
            <person name="Audoor S."/>
            <person name="Bilcke G."/>
        </authorList>
    </citation>
    <scope>NUCLEOTIDE SEQUENCE</scope>
</reference>
<dbReference type="InterPro" id="IPR036047">
    <property type="entry name" value="F-box-like_dom_sf"/>
</dbReference>
<gene>
    <name evidence="2" type="ORF">CYCCA115_LOCUS8069</name>
</gene>
<dbReference type="Proteomes" id="UP001295423">
    <property type="component" value="Unassembled WGS sequence"/>
</dbReference>
<name>A0AAD2CYU1_9STRA</name>
<dbReference type="InterPro" id="IPR001810">
    <property type="entry name" value="F-box_dom"/>
</dbReference>
<sequence>MEDMQDDTMRLSLDEAADVSSNYIHSRVFDSFGLLETILSYVDAKELLQSTMVNRRWKLAGRSDSLWKSHIQKLWDDKVGFAHLCEEDQDCAMDGTNNNNNKQPPKQQDPTKKPLIFWRSLYTAECVQKMTSSQIMSIFDHPLLRDKFLQLQQLANDEIQVKNFFKMHMLDIMSVSSQFCCFHSDICFGSYASSLQDCKRDVITDLELCSPMGFDMYFKIARDDVEEADQIEFAPYEESEEILLYEYGGGFFDDSFDFRMTLRQDVHSHHPTDLTWQWLDHGRRLQVASYPPLTVSRTKRWGWKLENIHAILLMRNT</sequence>
<evidence type="ECO:0000313" key="3">
    <source>
        <dbReference type="Proteomes" id="UP001295423"/>
    </source>
</evidence>
<evidence type="ECO:0000259" key="1">
    <source>
        <dbReference type="Pfam" id="PF12937"/>
    </source>
</evidence>
<dbReference type="EMBL" id="CAKOGP040001112">
    <property type="protein sequence ID" value="CAJ1942682.1"/>
    <property type="molecule type" value="Genomic_DNA"/>
</dbReference>
<dbReference type="PANTHER" id="PTHR48218">
    <property type="entry name" value="F-BOX DOMAIN CONTAINING PROTEIN"/>
    <property type="match status" value="1"/>
</dbReference>
<dbReference type="PANTHER" id="PTHR48218:SF3">
    <property type="entry name" value="OS07G0170800 PROTEIN"/>
    <property type="match status" value="1"/>
</dbReference>
<feature type="domain" description="F-box" evidence="1">
    <location>
        <begin position="35"/>
        <end position="70"/>
    </location>
</feature>
<dbReference type="Pfam" id="PF12937">
    <property type="entry name" value="F-box-like"/>
    <property type="match status" value="1"/>
</dbReference>
<accession>A0AAD2CYU1</accession>
<evidence type="ECO:0000313" key="2">
    <source>
        <dbReference type="EMBL" id="CAJ1942682.1"/>
    </source>
</evidence>
<dbReference type="AlphaFoldDB" id="A0AAD2CYU1"/>
<proteinExistence type="predicted"/>
<dbReference type="Gene3D" id="1.20.1280.50">
    <property type="match status" value="1"/>
</dbReference>
<keyword evidence="3" id="KW-1185">Reference proteome</keyword>
<protein>
    <recommendedName>
        <fullName evidence="1">F-box domain-containing protein</fullName>
    </recommendedName>
</protein>
<comment type="caution">
    <text evidence="2">The sequence shown here is derived from an EMBL/GenBank/DDBJ whole genome shotgun (WGS) entry which is preliminary data.</text>
</comment>
<organism evidence="2 3">
    <name type="scientific">Cylindrotheca closterium</name>
    <dbReference type="NCBI Taxonomy" id="2856"/>
    <lineage>
        <taxon>Eukaryota</taxon>
        <taxon>Sar</taxon>
        <taxon>Stramenopiles</taxon>
        <taxon>Ochrophyta</taxon>
        <taxon>Bacillariophyta</taxon>
        <taxon>Bacillariophyceae</taxon>
        <taxon>Bacillariophycidae</taxon>
        <taxon>Bacillariales</taxon>
        <taxon>Bacillariaceae</taxon>
        <taxon>Cylindrotheca</taxon>
    </lineage>
</organism>